<sequence length="557" mass="60460">MESLSDTEWDVIISGTGLPQSLLALALSRTGKKVLHIDKNDYYGGAEAALSLQEVKTWAEAADEDAGSSPFSHVSIKNLEERTQDVSGDEAATKLGFSRAYSLALSPQLIYTRSNLLPALVSSKVYRQLEFLAVGNWWIYSNHEAADDGQTGSTAPSRGSLRRIPGGREDIFADKGIDLRSTRSLMKFLKLAADPEAHGSILEEWGSKPFPEFLESHLSIPPRLQAPLLALTLSPNPPAETLTSYALPHIHRHLTSIGMFGPGFGSVIPKWGGLAEVAQVACRAGAVGGGVYVLKRGFARHGNADQETSSQDFISLDQGTSLSTIHLQGGEKVKSHWIVGSSWDLPSLAHPLPDDQIHSSYTARTITILSESLSQLFPLPAEGAPPPAGAVVFFPTGTLELESEDPMAPTAKIQSPPVYLMVHSSDTGECPAGQCVVYAYAIHKDHVDVHRLLQTAVSRLIDCIKQEPPATALWYMRYDQQHKPPATTDDYDANINCEDLSNDHILRLPDLAPGLALEDDVLRHVQAAYNKIIGEEGAAFMLFEDREGTGDDDNNEN</sequence>
<dbReference type="InterPro" id="IPR036188">
    <property type="entry name" value="FAD/NAD-bd_sf"/>
</dbReference>
<dbReference type="AlphaFoldDB" id="A0AA39QQR5"/>
<proteinExistence type="inferred from homology"/>
<dbReference type="PANTHER" id="PTHR11787:SF4">
    <property type="entry name" value="CHM, RAB ESCORT PROTEIN 1"/>
    <property type="match status" value="1"/>
</dbReference>
<dbReference type="GO" id="GO:0016192">
    <property type="term" value="P:vesicle-mediated transport"/>
    <property type="evidence" value="ECO:0007669"/>
    <property type="project" value="TreeGrafter"/>
</dbReference>
<gene>
    <name evidence="4" type="ORF">JMJ35_010450</name>
</gene>
<dbReference type="GO" id="GO:0005634">
    <property type="term" value="C:nucleus"/>
    <property type="evidence" value="ECO:0007669"/>
    <property type="project" value="TreeGrafter"/>
</dbReference>
<name>A0AA39QQR5_9LECA</name>
<reference evidence="4" key="1">
    <citation type="submission" date="2023-03" db="EMBL/GenBank/DDBJ databases">
        <title>Complete genome of Cladonia borealis.</title>
        <authorList>
            <person name="Park H."/>
        </authorList>
    </citation>
    <scope>NUCLEOTIDE SEQUENCE</scope>
    <source>
        <strain evidence="4">ANT050790</strain>
    </source>
</reference>
<dbReference type="GO" id="GO:0007264">
    <property type="term" value="P:small GTPase-mediated signal transduction"/>
    <property type="evidence" value="ECO:0007669"/>
    <property type="project" value="UniProtKB-UniRule"/>
</dbReference>
<evidence type="ECO:0000256" key="2">
    <source>
        <dbReference type="PIRNR" id="PIRNR037514"/>
    </source>
</evidence>
<evidence type="ECO:0000313" key="4">
    <source>
        <dbReference type="EMBL" id="KAK0507412.1"/>
    </source>
</evidence>
<comment type="similarity">
    <text evidence="1 2">Belongs to the Rab GDI family.</text>
</comment>
<dbReference type="Gene3D" id="1.10.405.10">
    <property type="entry name" value="Guanine Nucleotide Dissociation Inhibitor, domain 1"/>
    <property type="match status" value="1"/>
</dbReference>
<dbReference type="PIRSF" id="PIRSF037514">
    <property type="entry name" value="Rab_ger_ger_transf_A_fun"/>
    <property type="match status" value="1"/>
</dbReference>
<dbReference type="PRINTS" id="PR00891">
    <property type="entry name" value="RABGDIREP"/>
</dbReference>
<dbReference type="Gene3D" id="3.30.519.10">
    <property type="entry name" value="Guanine Nucleotide Dissociation Inhibitor, domain 2"/>
    <property type="match status" value="1"/>
</dbReference>
<keyword evidence="5" id="KW-1185">Reference proteome</keyword>
<dbReference type="EMBL" id="JAFEKC020000024">
    <property type="protein sequence ID" value="KAK0507412.1"/>
    <property type="molecule type" value="Genomic_DNA"/>
</dbReference>
<dbReference type="SUPFAM" id="SSF51905">
    <property type="entry name" value="FAD/NAD(P)-binding domain"/>
    <property type="match status" value="1"/>
</dbReference>
<dbReference type="Proteomes" id="UP001166286">
    <property type="component" value="Unassembled WGS sequence"/>
</dbReference>
<evidence type="ECO:0000256" key="3">
    <source>
        <dbReference type="SAM" id="MobiDB-lite"/>
    </source>
</evidence>
<dbReference type="GO" id="GO:0005829">
    <property type="term" value="C:cytosol"/>
    <property type="evidence" value="ECO:0007669"/>
    <property type="project" value="TreeGrafter"/>
</dbReference>
<dbReference type="Gene3D" id="3.50.50.60">
    <property type="entry name" value="FAD/NAD(P)-binding domain"/>
    <property type="match status" value="1"/>
</dbReference>
<accession>A0AA39QQR5</accession>
<dbReference type="Pfam" id="PF00996">
    <property type="entry name" value="GDI"/>
    <property type="match status" value="1"/>
</dbReference>
<organism evidence="4 5">
    <name type="scientific">Cladonia borealis</name>
    <dbReference type="NCBI Taxonomy" id="184061"/>
    <lineage>
        <taxon>Eukaryota</taxon>
        <taxon>Fungi</taxon>
        <taxon>Dikarya</taxon>
        <taxon>Ascomycota</taxon>
        <taxon>Pezizomycotina</taxon>
        <taxon>Lecanoromycetes</taxon>
        <taxon>OSLEUM clade</taxon>
        <taxon>Lecanoromycetidae</taxon>
        <taxon>Lecanorales</taxon>
        <taxon>Lecanorineae</taxon>
        <taxon>Cladoniaceae</taxon>
        <taxon>Cladonia</taxon>
    </lineage>
</organism>
<dbReference type="GO" id="GO:0005092">
    <property type="term" value="F:GDP-dissociation inhibitor activity"/>
    <property type="evidence" value="ECO:0007669"/>
    <property type="project" value="UniProtKB-UniRule"/>
</dbReference>
<dbReference type="GO" id="GO:0005968">
    <property type="term" value="C:Rab-protein geranylgeranyltransferase complex"/>
    <property type="evidence" value="ECO:0007669"/>
    <property type="project" value="TreeGrafter"/>
</dbReference>
<feature type="region of interest" description="Disordered" evidence="3">
    <location>
        <begin position="147"/>
        <end position="166"/>
    </location>
</feature>
<dbReference type="PANTHER" id="PTHR11787">
    <property type="entry name" value="RAB GDP-DISSOCIATION INHIBITOR"/>
    <property type="match status" value="1"/>
</dbReference>
<comment type="caution">
    <text evidence="4">The sequence shown here is derived from an EMBL/GenBank/DDBJ whole genome shotgun (WGS) entry which is preliminary data.</text>
</comment>
<dbReference type="InterPro" id="IPR017230">
    <property type="entry name" value="Mrs6"/>
</dbReference>
<protein>
    <recommendedName>
        <fullName evidence="2">Rab proteins geranylgeranyltransferase</fullName>
    </recommendedName>
</protein>
<dbReference type="InterPro" id="IPR018203">
    <property type="entry name" value="GDP_dissociation_inhibitor"/>
</dbReference>
<evidence type="ECO:0000313" key="5">
    <source>
        <dbReference type="Proteomes" id="UP001166286"/>
    </source>
</evidence>
<evidence type="ECO:0000256" key="1">
    <source>
        <dbReference type="ARBA" id="ARBA00005593"/>
    </source>
</evidence>